<dbReference type="Proteomes" id="UP000664398">
    <property type="component" value="Unassembled WGS sequence"/>
</dbReference>
<feature type="signal peptide" evidence="1">
    <location>
        <begin position="1"/>
        <end position="22"/>
    </location>
</feature>
<comment type="caution">
    <text evidence="2">The sequence shown here is derived from an EMBL/GenBank/DDBJ whole genome shotgun (WGS) entry which is preliminary data.</text>
</comment>
<organism evidence="2 3">
    <name type="scientific">Leucobacter ruminantium</name>
    <dbReference type="NCBI Taxonomy" id="1289170"/>
    <lineage>
        <taxon>Bacteria</taxon>
        <taxon>Bacillati</taxon>
        <taxon>Actinomycetota</taxon>
        <taxon>Actinomycetes</taxon>
        <taxon>Micrococcales</taxon>
        <taxon>Microbacteriaceae</taxon>
        <taxon>Leucobacter</taxon>
    </lineage>
</organism>
<protein>
    <submittedName>
        <fullName evidence="2">Uncharacterized protein</fullName>
    </submittedName>
</protein>
<gene>
    <name evidence="2" type="ORF">J4H91_07305</name>
</gene>
<evidence type="ECO:0000313" key="2">
    <source>
        <dbReference type="EMBL" id="MBO1805125.1"/>
    </source>
</evidence>
<evidence type="ECO:0000313" key="3">
    <source>
        <dbReference type="Proteomes" id="UP000664398"/>
    </source>
</evidence>
<feature type="chain" id="PRO_5039125576" evidence="1">
    <location>
        <begin position="23"/>
        <end position="393"/>
    </location>
</feature>
<dbReference type="PROSITE" id="PS51257">
    <property type="entry name" value="PROKAR_LIPOPROTEIN"/>
    <property type="match status" value="1"/>
</dbReference>
<dbReference type="RefSeq" id="WP_208045604.1">
    <property type="nucleotide sequence ID" value="NZ_JAGDYL010000009.1"/>
</dbReference>
<dbReference type="InterPro" id="IPR011047">
    <property type="entry name" value="Quinoprotein_ADH-like_sf"/>
</dbReference>
<sequence length="393" mass="41461">MRSGGRAAAALAVAAFALTAGLAGCSPSDTTESEPGSGGLVLHPTGDEGRWFDDAYGEGSVQLYATSNDFCGIAGTLAVEQQVKPDRTTRVQARDLRSGDVVWELEDVGCAAGSVSGEGSLLLLPGDPLGGTWSFADPETGETVQRFELEASPLGGRIVSEFDGIRVIEATGGVLVGIGASGVLWERGVVNGDVTPLADGMIGVEYGLEDRIEVIDGRTGERRHKLTGIEAHEVQWASDGYVLQINQSDPEYAYFDLDGQEVARTKEHSVYGFVPKPRNGVTFSVEDFAAADKVTAVGLDGRPALFDTGYEDYATQRGPIEELPSSILDVQAVSADGSLLLFPDDETDSLVMIDDAGEEVLRWTTPESTDVRVQAGFIVLQQAGTTTVLLPAA</sequence>
<keyword evidence="1" id="KW-0732">Signal</keyword>
<name>A0A939M134_9MICO</name>
<dbReference type="AlphaFoldDB" id="A0A939M134"/>
<evidence type="ECO:0000256" key="1">
    <source>
        <dbReference type="SAM" id="SignalP"/>
    </source>
</evidence>
<dbReference type="SUPFAM" id="SSF50998">
    <property type="entry name" value="Quinoprotein alcohol dehydrogenase-like"/>
    <property type="match status" value="1"/>
</dbReference>
<reference evidence="2" key="1">
    <citation type="submission" date="2021-03" db="EMBL/GenBank/DDBJ databases">
        <title>Leucobacter chromiisoli sp. nov., isolated from chromium-containing soil of chemical plant.</title>
        <authorList>
            <person name="Xu Z."/>
        </authorList>
    </citation>
    <scope>NUCLEOTIDE SEQUENCE</scope>
    <source>
        <strain evidence="2">A2</strain>
    </source>
</reference>
<accession>A0A939M134</accession>
<dbReference type="EMBL" id="JAGDYL010000009">
    <property type="protein sequence ID" value="MBO1805125.1"/>
    <property type="molecule type" value="Genomic_DNA"/>
</dbReference>
<proteinExistence type="predicted"/>
<keyword evidence="3" id="KW-1185">Reference proteome</keyword>